<organism evidence="4 5">
    <name type="scientific">Romboutsia weinsteinii</name>
    <dbReference type="NCBI Taxonomy" id="2020949"/>
    <lineage>
        <taxon>Bacteria</taxon>
        <taxon>Bacillati</taxon>
        <taxon>Bacillota</taxon>
        <taxon>Clostridia</taxon>
        <taxon>Peptostreptococcales</taxon>
        <taxon>Peptostreptococcaceae</taxon>
        <taxon>Romboutsia</taxon>
    </lineage>
</organism>
<keyword evidence="1" id="KW-0812">Transmembrane</keyword>
<comment type="caution">
    <text evidence="4">The sequence shown here is derived from an EMBL/GenBank/DDBJ whole genome shotgun (WGS) entry which is preliminary data.</text>
</comment>
<evidence type="ECO:0000313" key="4">
    <source>
        <dbReference type="EMBL" id="RDY27849.1"/>
    </source>
</evidence>
<protein>
    <submittedName>
        <fullName evidence="4">DUF4179 domain-containing protein</fullName>
    </submittedName>
</protein>
<reference evidence="4 5" key="1">
    <citation type="journal article" date="2017" name="Genome Announc.">
        <title>Draft Genome Sequence of Romboutsia weinsteinii sp. nov. Strain CCRI-19649(T) Isolated from Surface Water.</title>
        <authorList>
            <person name="Maheux A.F."/>
            <person name="Boudreau D.K."/>
            <person name="Berube E."/>
            <person name="Boissinot M."/>
            <person name="Cantin P."/>
            <person name="Raymond F."/>
            <person name="Corbeil J."/>
            <person name="Omar R.F."/>
            <person name="Bergeron M.G."/>
        </authorList>
    </citation>
    <scope>NUCLEOTIDE SEQUENCE [LARGE SCALE GENOMIC DNA]</scope>
    <source>
        <strain evidence="4 5">CCRI-19649</strain>
    </source>
</reference>
<feature type="domain" description="DUF4179" evidence="2">
    <location>
        <begin position="36"/>
        <end position="123"/>
    </location>
</feature>
<evidence type="ECO:0000313" key="5">
    <source>
        <dbReference type="Proteomes" id="UP000215694"/>
    </source>
</evidence>
<evidence type="ECO:0000259" key="2">
    <source>
        <dbReference type="Pfam" id="PF13786"/>
    </source>
</evidence>
<sequence>MDKIKIKDNIKVPTNLNQYILKGIDEGEKVNNLKKKSNTFAKPLKVAAMVGIVSLATISTAYAVEKIIDYFELRSDSKYKYEKDDFLTYSEDINLSKKDNGIEFKVDTIAVDDGFFNMTYTITSDAKISDIDEEYSRAFAANPVIKIIKDGKFVNFNDYGRFDNTEAIFESDYVLKGILRKPISEANIEKGTKLTIDFDYIFGKKGDWSIDIKLDEKSTSSQSKKYIINKSKDIVKLEQYDSDIKNDKPKYKDVTVNYTIDNVVISSFGSLITTTEKSKDLVYNEPARIADMFVLRDDEGNYIDVINQVGNLPDTANKPVTNTYEFIRNNDNIKSLTLIPFVFENKMDDYSEKIDIKKLPTAIKLSKYGKVIIEDFSVTDDEIIYSYKKDGALPYEADIAFYDKDGDEIIIGSMVEDFVNRKDGTHTKRHMLTQKKYKDMAKNIKYIAIRKNNSLKLLEDQRIDFKLK</sequence>
<dbReference type="AlphaFoldDB" id="A0A371J518"/>
<dbReference type="OrthoDB" id="1838966at2"/>
<dbReference type="RefSeq" id="WP_094368919.1">
    <property type="nucleotide sequence ID" value="NZ_NOJY02000010.1"/>
</dbReference>
<gene>
    <name evidence="4" type="ORF">CHL78_007545</name>
</gene>
<dbReference type="Proteomes" id="UP000215694">
    <property type="component" value="Unassembled WGS sequence"/>
</dbReference>
<proteinExistence type="predicted"/>
<name>A0A371J518_9FIRM</name>
<dbReference type="EMBL" id="NOJY02000010">
    <property type="protein sequence ID" value="RDY27849.1"/>
    <property type="molecule type" value="Genomic_DNA"/>
</dbReference>
<keyword evidence="1" id="KW-0472">Membrane</keyword>
<keyword evidence="1" id="KW-1133">Transmembrane helix</keyword>
<feature type="transmembrane region" description="Helical" evidence="1">
    <location>
        <begin position="44"/>
        <end position="64"/>
    </location>
</feature>
<dbReference type="Gene3D" id="2.60.40.1630">
    <property type="entry name" value="bacillus anthracis domain"/>
    <property type="match status" value="1"/>
</dbReference>
<dbReference type="Pfam" id="PF18705">
    <property type="entry name" value="DUF5643"/>
    <property type="match status" value="1"/>
</dbReference>
<keyword evidence="5" id="KW-1185">Reference proteome</keyword>
<accession>A0A371J518</accession>
<dbReference type="InterPro" id="IPR025436">
    <property type="entry name" value="DUF4179"/>
</dbReference>
<feature type="domain" description="DUF5643" evidence="3">
    <location>
        <begin position="257"/>
        <end position="360"/>
    </location>
</feature>
<dbReference type="InterPro" id="IPR040680">
    <property type="entry name" value="DUF5643"/>
</dbReference>
<evidence type="ECO:0000259" key="3">
    <source>
        <dbReference type="Pfam" id="PF18705"/>
    </source>
</evidence>
<evidence type="ECO:0000256" key="1">
    <source>
        <dbReference type="SAM" id="Phobius"/>
    </source>
</evidence>
<dbReference type="Pfam" id="PF13786">
    <property type="entry name" value="DUF4179"/>
    <property type="match status" value="1"/>
</dbReference>